<evidence type="ECO:0000256" key="2">
    <source>
        <dbReference type="ARBA" id="ARBA00008823"/>
    </source>
</evidence>
<evidence type="ECO:0000313" key="16">
    <source>
        <dbReference type="EMBL" id="OEY69928.1"/>
    </source>
</evidence>
<protein>
    <recommendedName>
        <fullName evidence="14">Disulfide bond formation protein B</fullName>
    </recommendedName>
    <alternativeName>
        <fullName evidence="14">Disulfide oxidoreductase</fullName>
    </alternativeName>
</protein>
<comment type="subcellular location">
    <subcellularLocation>
        <location evidence="1">Cell inner membrane</location>
        <topology evidence="1">Multi-pass membrane protein</topology>
    </subcellularLocation>
    <subcellularLocation>
        <location evidence="14">Cell membrane</location>
        <topology evidence="14">Multi-pass membrane protein</topology>
    </subcellularLocation>
</comment>
<comment type="caution">
    <text evidence="14">Lacks conserved residue(s) required for the propagation of feature annotation.</text>
</comment>
<feature type="transmembrane region" description="Helical" evidence="15">
    <location>
        <begin position="69"/>
        <end position="86"/>
    </location>
</feature>
<keyword evidence="6 14" id="KW-0812">Transmembrane</keyword>
<feature type="topological domain" description="Periplasmic" evidence="14">
    <location>
        <begin position="32"/>
        <end position="49"/>
    </location>
</feature>
<evidence type="ECO:0000313" key="17">
    <source>
        <dbReference type="Proteomes" id="UP000242258"/>
    </source>
</evidence>
<gene>
    <name evidence="14" type="primary">dsbB</name>
    <name evidence="16" type="ORF">BI198_10390</name>
</gene>
<sequence length="178" mass="19770">MLQKIKSLSSKRSVWLLLIITITAFLATALYFQHVMNIQPCIKCVYIRAAFSAMLFAALIGFITAKITILRSLALIGVIAAAVFGLNQANELLEIERVIAAGGFSTCAFFAEYPSWLPLEQWLPAVFEPTASCGDDSWSLLDRSMAFWTSIILYSYIIVLTLFLLCQVVKVNSNPYKG</sequence>
<dbReference type="AlphaFoldDB" id="A0A1E7Q7A6"/>
<dbReference type="Gene3D" id="1.20.1550.10">
    <property type="entry name" value="DsbB-like"/>
    <property type="match status" value="1"/>
</dbReference>
<dbReference type="PANTHER" id="PTHR36570">
    <property type="entry name" value="DISULFIDE BOND FORMATION PROTEIN B"/>
    <property type="match status" value="1"/>
</dbReference>
<dbReference type="OrthoDB" id="3711263at2"/>
<keyword evidence="8 14" id="KW-1133">Transmembrane helix</keyword>
<evidence type="ECO:0000256" key="1">
    <source>
        <dbReference type="ARBA" id="ARBA00004429"/>
    </source>
</evidence>
<feature type="disulfide bond" description="Redox-active" evidence="14">
    <location>
        <begin position="107"/>
        <end position="133"/>
    </location>
</feature>
<comment type="caution">
    <text evidence="16">The sequence shown here is derived from an EMBL/GenBank/DDBJ whole genome shotgun (WGS) entry which is preliminary data.</text>
</comment>
<keyword evidence="4 14" id="KW-1003">Cell membrane</keyword>
<name>A0A1E7Q7A6_9GAMM</name>
<dbReference type="InterPro" id="IPR022920">
    <property type="entry name" value="Disulphide_bond_form_DsbB"/>
</dbReference>
<evidence type="ECO:0000256" key="3">
    <source>
        <dbReference type="ARBA" id="ARBA00022448"/>
    </source>
</evidence>
<dbReference type="Proteomes" id="UP000242258">
    <property type="component" value="Unassembled WGS sequence"/>
</dbReference>
<reference evidence="17" key="1">
    <citation type="submission" date="2016-09" db="EMBL/GenBank/DDBJ databases">
        <authorList>
            <person name="Wan X."/>
            <person name="Hou S."/>
        </authorList>
    </citation>
    <scope>NUCLEOTIDE SEQUENCE [LARGE SCALE GENOMIC DNA]</scope>
    <source>
        <strain evidence="17">KH87</strain>
    </source>
</reference>
<evidence type="ECO:0000256" key="13">
    <source>
        <dbReference type="ARBA" id="ARBA00023284"/>
    </source>
</evidence>
<keyword evidence="5" id="KW-0997">Cell inner membrane</keyword>
<evidence type="ECO:0000256" key="5">
    <source>
        <dbReference type="ARBA" id="ARBA00022519"/>
    </source>
</evidence>
<dbReference type="PANTHER" id="PTHR36570:SF2">
    <property type="entry name" value="DISULFIDE BOND FORMATION PROTEIN B"/>
    <property type="match status" value="1"/>
</dbReference>
<evidence type="ECO:0000256" key="7">
    <source>
        <dbReference type="ARBA" id="ARBA00022982"/>
    </source>
</evidence>
<keyword evidence="13 14" id="KW-0676">Redox-active center</keyword>
<keyword evidence="17" id="KW-1185">Reference proteome</keyword>
<evidence type="ECO:0000256" key="11">
    <source>
        <dbReference type="ARBA" id="ARBA00023157"/>
    </source>
</evidence>
<dbReference type="InterPro" id="IPR023380">
    <property type="entry name" value="DsbB-like_sf"/>
</dbReference>
<evidence type="ECO:0000256" key="4">
    <source>
        <dbReference type="ARBA" id="ARBA00022475"/>
    </source>
</evidence>
<feature type="disulfide bond" description="Redox-active" evidence="14">
    <location>
        <begin position="41"/>
        <end position="44"/>
    </location>
</feature>
<proteinExistence type="inferred from homology"/>
<dbReference type="EMBL" id="MKEK01000001">
    <property type="protein sequence ID" value="OEY69928.1"/>
    <property type="molecule type" value="Genomic_DNA"/>
</dbReference>
<dbReference type="STRING" id="1628148.BI198_10390"/>
<evidence type="ECO:0000256" key="8">
    <source>
        <dbReference type="ARBA" id="ARBA00022989"/>
    </source>
</evidence>
<evidence type="ECO:0000256" key="10">
    <source>
        <dbReference type="ARBA" id="ARBA00023136"/>
    </source>
</evidence>
<comment type="similarity">
    <text evidence="2 14">Belongs to the DsbB family.</text>
</comment>
<dbReference type="NCBIfam" id="NF002485">
    <property type="entry name" value="PRK01749.1"/>
    <property type="match status" value="1"/>
</dbReference>
<feature type="transmembrane region" description="Helical" evidence="15">
    <location>
        <begin position="145"/>
        <end position="169"/>
    </location>
</feature>
<keyword evidence="3 14" id="KW-0813">Transport</keyword>
<keyword evidence="12 14" id="KW-0143">Chaperone</keyword>
<evidence type="ECO:0000256" key="14">
    <source>
        <dbReference type="HAMAP-Rule" id="MF_00286"/>
    </source>
</evidence>
<keyword evidence="10 14" id="KW-0472">Membrane</keyword>
<dbReference type="HAMAP" id="MF_00286">
    <property type="entry name" value="DsbB"/>
    <property type="match status" value="1"/>
</dbReference>
<keyword evidence="11 14" id="KW-1015">Disulfide bond</keyword>
<dbReference type="GO" id="GO:0006457">
    <property type="term" value="P:protein folding"/>
    <property type="evidence" value="ECO:0007669"/>
    <property type="project" value="InterPro"/>
</dbReference>
<dbReference type="GO" id="GO:0005886">
    <property type="term" value="C:plasma membrane"/>
    <property type="evidence" value="ECO:0007669"/>
    <property type="project" value="UniProtKB-SubCell"/>
</dbReference>
<dbReference type="GO" id="GO:0009055">
    <property type="term" value="F:electron transfer activity"/>
    <property type="evidence" value="ECO:0007669"/>
    <property type="project" value="UniProtKB-UniRule"/>
</dbReference>
<feature type="topological domain" description="Cytoplasmic" evidence="14">
    <location>
        <begin position="1"/>
        <end position="14"/>
    </location>
</feature>
<evidence type="ECO:0000256" key="6">
    <source>
        <dbReference type="ARBA" id="ARBA00022692"/>
    </source>
</evidence>
<dbReference type="SUPFAM" id="SSF158442">
    <property type="entry name" value="DsbB-like"/>
    <property type="match status" value="1"/>
</dbReference>
<feature type="transmembrane region" description="Helical" evidence="15">
    <location>
        <begin position="44"/>
        <end position="63"/>
    </location>
</feature>
<dbReference type="InterPro" id="IPR050183">
    <property type="entry name" value="DsbB"/>
</dbReference>
<dbReference type="GO" id="GO:0015035">
    <property type="term" value="F:protein-disulfide reductase activity"/>
    <property type="evidence" value="ECO:0007669"/>
    <property type="project" value="UniProtKB-UniRule"/>
</dbReference>
<keyword evidence="9 14" id="KW-0560">Oxidoreductase</keyword>
<accession>A0A1E7Q7A6</accession>
<organism evidence="16 17">
    <name type="scientific">Rheinheimera salexigens</name>
    <dbReference type="NCBI Taxonomy" id="1628148"/>
    <lineage>
        <taxon>Bacteria</taxon>
        <taxon>Pseudomonadati</taxon>
        <taxon>Pseudomonadota</taxon>
        <taxon>Gammaproteobacteria</taxon>
        <taxon>Chromatiales</taxon>
        <taxon>Chromatiaceae</taxon>
        <taxon>Rheinheimera</taxon>
    </lineage>
</organism>
<evidence type="ECO:0000256" key="9">
    <source>
        <dbReference type="ARBA" id="ARBA00023002"/>
    </source>
</evidence>
<feature type="transmembrane region" description="Helical" evidence="15">
    <location>
        <begin position="12"/>
        <end position="32"/>
    </location>
</feature>
<dbReference type="InterPro" id="IPR003752">
    <property type="entry name" value="DiS_bond_form_DsbB/BdbC"/>
</dbReference>
<evidence type="ECO:0000256" key="15">
    <source>
        <dbReference type="SAM" id="Phobius"/>
    </source>
</evidence>
<feature type="topological domain" description="Cytoplasmic" evidence="14">
    <location>
        <begin position="167"/>
        <end position="178"/>
    </location>
</feature>
<dbReference type="Pfam" id="PF02600">
    <property type="entry name" value="DsbB"/>
    <property type="match status" value="1"/>
</dbReference>
<keyword evidence="7 14" id="KW-0249">Electron transport</keyword>
<dbReference type="RefSeq" id="WP_070049497.1">
    <property type="nucleotide sequence ID" value="NZ_CBCSDO010000007.1"/>
</dbReference>
<comment type="function">
    <text evidence="14">Required for disulfide bond formation in some periplasmic proteins. Acts by oxidizing the DsbA protein.</text>
</comment>
<evidence type="ECO:0000256" key="12">
    <source>
        <dbReference type="ARBA" id="ARBA00023186"/>
    </source>
</evidence>